<evidence type="ECO:0000313" key="4">
    <source>
        <dbReference type="EMBL" id="CAH8385951.1"/>
    </source>
</evidence>
<dbReference type="EMBL" id="CAKOAT010689598">
    <property type="protein sequence ID" value="CAH8385951.1"/>
    <property type="molecule type" value="Genomic_DNA"/>
</dbReference>
<dbReference type="PANTHER" id="PTHR13068:SF133">
    <property type="entry name" value="MITOCHONDRIAL TRANSCRIPTION TERMINATION FACTOR FAMILY PROTEIN"/>
    <property type="match status" value="1"/>
</dbReference>
<evidence type="ECO:0000256" key="1">
    <source>
        <dbReference type="ARBA" id="ARBA00007692"/>
    </source>
</evidence>
<keyword evidence="3" id="KW-0809">Transit peptide</keyword>
<dbReference type="Gene3D" id="1.25.70.10">
    <property type="entry name" value="Transcription termination factor 3, mitochondrial"/>
    <property type="match status" value="1"/>
</dbReference>
<organism evidence="4 5">
    <name type="scientific">Eruca vesicaria subsp. sativa</name>
    <name type="common">Garden rocket</name>
    <name type="synonym">Eruca sativa</name>
    <dbReference type="NCBI Taxonomy" id="29727"/>
    <lineage>
        <taxon>Eukaryota</taxon>
        <taxon>Viridiplantae</taxon>
        <taxon>Streptophyta</taxon>
        <taxon>Embryophyta</taxon>
        <taxon>Tracheophyta</taxon>
        <taxon>Spermatophyta</taxon>
        <taxon>Magnoliopsida</taxon>
        <taxon>eudicotyledons</taxon>
        <taxon>Gunneridae</taxon>
        <taxon>Pentapetalae</taxon>
        <taxon>rosids</taxon>
        <taxon>malvids</taxon>
        <taxon>Brassicales</taxon>
        <taxon>Brassicaceae</taxon>
        <taxon>Brassiceae</taxon>
        <taxon>Eruca</taxon>
    </lineage>
</organism>
<dbReference type="PANTHER" id="PTHR13068">
    <property type="entry name" value="CGI-12 PROTEIN-RELATED"/>
    <property type="match status" value="1"/>
</dbReference>
<name>A0ABC8LS87_ERUVS</name>
<keyword evidence="2" id="KW-0806">Transcription termination</keyword>
<dbReference type="GO" id="GO:0006353">
    <property type="term" value="P:DNA-templated transcription termination"/>
    <property type="evidence" value="ECO:0007669"/>
    <property type="project" value="UniProtKB-KW"/>
</dbReference>
<dbReference type="GO" id="GO:0005737">
    <property type="term" value="C:cytoplasm"/>
    <property type="evidence" value="ECO:0007669"/>
    <property type="project" value="UniProtKB-ARBA"/>
</dbReference>
<evidence type="ECO:0008006" key="6">
    <source>
        <dbReference type="Google" id="ProtNLM"/>
    </source>
</evidence>
<dbReference type="Pfam" id="PF02536">
    <property type="entry name" value="mTERF"/>
    <property type="match status" value="1"/>
</dbReference>
<dbReference type="AlphaFoldDB" id="A0ABC8LS87"/>
<dbReference type="SMART" id="SM00733">
    <property type="entry name" value="Mterf"/>
    <property type="match status" value="2"/>
</dbReference>
<dbReference type="Proteomes" id="UP001642260">
    <property type="component" value="Unassembled WGS sequence"/>
</dbReference>
<keyword evidence="2" id="KW-0805">Transcription regulation</keyword>
<comment type="similarity">
    <text evidence="1">Belongs to the mTERF family.</text>
</comment>
<keyword evidence="2" id="KW-0804">Transcription</keyword>
<protein>
    <recommendedName>
        <fullName evidence="6">Mitochondrial transcription termination factor family protein</fullName>
    </recommendedName>
</protein>
<reference evidence="4 5" key="1">
    <citation type="submission" date="2022-03" db="EMBL/GenBank/DDBJ databases">
        <authorList>
            <person name="Macdonald S."/>
            <person name="Ahmed S."/>
            <person name="Newling K."/>
        </authorList>
    </citation>
    <scope>NUCLEOTIDE SEQUENCE [LARGE SCALE GENOMIC DNA]</scope>
</reference>
<gene>
    <name evidence="4" type="ORF">ERUC_LOCUS38434</name>
</gene>
<evidence type="ECO:0000256" key="2">
    <source>
        <dbReference type="ARBA" id="ARBA00022472"/>
    </source>
</evidence>
<sequence length="108" mass="12378">MVSEKKMLNFIETFLGLGFSREELVMMVKCFPQCLVHSTEMVTKIIEFMVKEMNWSVTVSLFPHVISYSLDKRIVPRCNVIKALMLKGLLRSEPTSVSSAWHVPVKLS</sequence>
<dbReference type="InterPro" id="IPR003690">
    <property type="entry name" value="MTERF"/>
</dbReference>
<evidence type="ECO:0000313" key="5">
    <source>
        <dbReference type="Proteomes" id="UP001642260"/>
    </source>
</evidence>
<dbReference type="InterPro" id="IPR038538">
    <property type="entry name" value="MTERF_sf"/>
</dbReference>
<evidence type="ECO:0000256" key="3">
    <source>
        <dbReference type="ARBA" id="ARBA00022946"/>
    </source>
</evidence>
<comment type="caution">
    <text evidence="4">The sequence shown here is derived from an EMBL/GenBank/DDBJ whole genome shotgun (WGS) entry which is preliminary data.</text>
</comment>
<accession>A0ABC8LS87</accession>
<proteinExistence type="inferred from homology"/>
<keyword evidence="5" id="KW-1185">Reference proteome</keyword>